<evidence type="ECO:0000256" key="4">
    <source>
        <dbReference type="ARBA" id="ARBA00022525"/>
    </source>
</evidence>
<keyword evidence="6 10" id="KW-0879">Wnt signaling pathway</keyword>
<sequence length="389" mass="44594">MELYFSIATLLEAQALILNILLAEGSNILLDPYLMCKKTRRLRGKMAEICRHDSALLKEIINGINLGFRECEFQFRNRRWNCTALRKSMRKILMRDTRETGFVNAITSAGVTYAVTKACTLGNLIECSCDRSHSRRNGGQPQMVNAVTAVAALERQQAAYEKTNATNIAKRGRGKNRRGKLLKNIKFPEGEWEWGGCSDNVNFGFRHSRVFLDSRYKRRSDLRTMVKLHNNRAGRLAIRDSMRLECKCHGLSGSCTVKTCWLKMTPFREVAARLRDKFDHASKVILRNDGNSYMPEIETFKQPTKYDLVYSDESPDFCEQNMRTGSVGTQERECNSTSIGSDSCELLCCNRGYKHRIVSEWVNCKCVFKWCCEVTCEKCLEKREINTCL</sequence>
<evidence type="ECO:0000256" key="10">
    <source>
        <dbReference type="RuleBase" id="RU003500"/>
    </source>
</evidence>
<dbReference type="GO" id="GO:0005109">
    <property type="term" value="F:frizzled binding"/>
    <property type="evidence" value="ECO:0007669"/>
    <property type="project" value="TreeGrafter"/>
</dbReference>
<dbReference type="InterPro" id="IPR043158">
    <property type="entry name" value="Wnt_C"/>
</dbReference>
<protein>
    <recommendedName>
        <fullName evidence="10">Protein Wnt</fullName>
    </recommendedName>
</protein>
<comment type="subcellular location">
    <subcellularLocation>
        <location evidence="1 10">Secreted</location>
        <location evidence="1 10">Extracellular space</location>
        <location evidence="1 10">Extracellular matrix</location>
    </subcellularLocation>
</comment>
<name>A0A1A9WUE4_9MUSC</name>
<evidence type="ECO:0000256" key="1">
    <source>
        <dbReference type="ARBA" id="ARBA00004498"/>
    </source>
</evidence>
<evidence type="ECO:0000256" key="6">
    <source>
        <dbReference type="ARBA" id="ARBA00022687"/>
    </source>
</evidence>
<keyword evidence="7" id="KW-1015">Disulfide bond</keyword>
<keyword evidence="3 10" id="KW-0217">Developmental protein</keyword>
<dbReference type="GO" id="GO:0007517">
    <property type="term" value="P:muscle organ development"/>
    <property type="evidence" value="ECO:0007669"/>
    <property type="project" value="UniProtKB-ARBA"/>
</dbReference>
<evidence type="ECO:0000256" key="8">
    <source>
        <dbReference type="ARBA" id="ARBA00023180"/>
    </source>
</evidence>
<keyword evidence="8" id="KW-0325">Glycoprotein</keyword>
<dbReference type="Pfam" id="PF00110">
    <property type="entry name" value="wnt"/>
    <property type="match status" value="1"/>
</dbReference>
<accession>A0A1A9WUE4</accession>
<comment type="similarity">
    <text evidence="2 10">Belongs to the Wnt family.</text>
</comment>
<dbReference type="GO" id="GO:0005125">
    <property type="term" value="F:cytokine activity"/>
    <property type="evidence" value="ECO:0007669"/>
    <property type="project" value="TreeGrafter"/>
</dbReference>
<evidence type="ECO:0000256" key="2">
    <source>
        <dbReference type="ARBA" id="ARBA00005683"/>
    </source>
</evidence>
<dbReference type="InterPro" id="IPR005817">
    <property type="entry name" value="Wnt"/>
</dbReference>
<keyword evidence="4" id="KW-0964">Secreted</keyword>
<dbReference type="GO" id="GO:0060070">
    <property type="term" value="P:canonical Wnt signaling pathway"/>
    <property type="evidence" value="ECO:0007669"/>
    <property type="project" value="TreeGrafter"/>
</dbReference>
<dbReference type="FunFam" id="3.30.2460.20:FF:000001">
    <property type="entry name" value="Wnt homolog"/>
    <property type="match status" value="1"/>
</dbReference>
<evidence type="ECO:0000256" key="3">
    <source>
        <dbReference type="ARBA" id="ARBA00022473"/>
    </source>
</evidence>
<dbReference type="GO" id="GO:0000902">
    <property type="term" value="P:cell morphogenesis"/>
    <property type="evidence" value="ECO:0007669"/>
    <property type="project" value="UniProtKB-ARBA"/>
</dbReference>
<evidence type="ECO:0000313" key="12">
    <source>
        <dbReference type="Proteomes" id="UP000091820"/>
    </source>
</evidence>
<reference evidence="11" key="2">
    <citation type="submission" date="2020-05" db="UniProtKB">
        <authorList>
            <consortium name="EnsemblMetazoa"/>
        </authorList>
    </citation>
    <scope>IDENTIFICATION</scope>
    <source>
        <strain evidence="11">IAEA</strain>
    </source>
</reference>
<dbReference type="Gene3D" id="3.30.2460.20">
    <property type="match status" value="1"/>
</dbReference>
<dbReference type="PRINTS" id="PR01349">
    <property type="entry name" value="WNTPROTEIN"/>
</dbReference>
<evidence type="ECO:0000256" key="5">
    <source>
        <dbReference type="ARBA" id="ARBA00022530"/>
    </source>
</evidence>
<comment type="function">
    <text evidence="10">Ligand for members of the frizzled family of seven transmembrane receptors.</text>
</comment>
<dbReference type="GO" id="GO:0030182">
    <property type="term" value="P:neuron differentiation"/>
    <property type="evidence" value="ECO:0007669"/>
    <property type="project" value="TreeGrafter"/>
</dbReference>
<dbReference type="PANTHER" id="PTHR12027">
    <property type="entry name" value="WNT RELATED"/>
    <property type="match status" value="1"/>
</dbReference>
<evidence type="ECO:0000313" key="11">
    <source>
        <dbReference type="EnsemblMetazoa" id="GBRI032465-PA"/>
    </source>
</evidence>
<reference evidence="12" key="1">
    <citation type="submission" date="2014-03" db="EMBL/GenBank/DDBJ databases">
        <authorList>
            <person name="Aksoy S."/>
            <person name="Warren W."/>
            <person name="Wilson R.K."/>
        </authorList>
    </citation>
    <scope>NUCLEOTIDE SEQUENCE [LARGE SCALE GENOMIC DNA]</scope>
    <source>
        <strain evidence="12">IAEA</strain>
    </source>
</reference>
<keyword evidence="5" id="KW-0272">Extracellular matrix</keyword>
<dbReference type="InterPro" id="IPR018161">
    <property type="entry name" value="Wnt_CS"/>
</dbReference>
<dbReference type="VEuPathDB" id="VectorBase:GBRI032465"/>
<dbReference type="STRING" id="37001.A0A1A9WUE4"/>
<evidence type="ECO:0000256" key="7">
    <source>
        <dbReference type="ARBA" id="ARBA00023157"/>
    </source>
</evidence>
<dbReference type="PANTHER" id="PTHR12027:SF72">
    <property type="entry name" value="PROTEIN WNT-6"/>
    <property type="match status" value="1"/>
</dbReference>
<keyword evidence="12" id="KW-1185">Reference proteome</keyword>
<dbReference type="GO" id="GO:0060560">
    <property type="term" value="P:developmental growth involved in morphogenesis"/>
    <property type="evidence" value="ECO:0007669"/>
    <property type="project" value="UniProtKB-ARBA"/>
</dbReference>
<organism evidence="11 12">
    <name type="scientific">Glossina brevipalpis</name>
    <dbReference type="NCBI Taxonomy" id="37001"/>
    <lineage>
        <taxon>Eukaryota</taxon>
        <taxon>Metazoa</taxon>
        <taxon>Ecdysozoa</taxon>
        <taxon>Arthropoda</taxon>
        <taxon>Hexapoda</taxon>
        <taxon>Insecta</taxon>
        <taxon>Pterygota</taxon>
        <taxon>Neoptera</taxon>
        <taxon>Endopterygota</taxon>
        <taxon>Diptera</taxon>
        <taxon>Brachycera</taxon>
        <taxon>Muscomorpha</taxon>
        <taxon>Hippoboscoidea</taxon>
        <taxon>Glossinidae</taxon>
        <taxon>Glossina</taxon>
    </lineage>
</organism>
<dbReference type="CDD" id="cd19338">
    <property type="entry name" value="Wnt_Wnt6"/>
    <property type="match status" value="1"/>
</dbReference>
<dbReference type="GO" id="GO:0005615">
    <property type="term" value="C:extracellular space"/>
    <property type="evidence" value="ECO:0007669"/>
    <property type="project" value="TreeGrafter"/>
</dbReference>
<keyword evidence="9" id="KW-0449">Lipoprotein</keyword>
<dbReference type="PROSITE" id="PS00246">
    <property type="entry name" value="WNT1"/>
    <property type="match status" value="1"/>
</dbReference>
<dbReference type="EnsemblMetazoa" id="GBRI032465-RA">
    <property type="protein sequence ID" value="GBRI032465-PA"/>
    <property type="gene ID" value="GBRI032465"/>
</dbReference>
<dbReference type="GO" id="GO:0045165">
    <property type="term" value="P:cell fate commitment"/>
    <property type="evidence" value="ECO:0007669"/>
    <property type="project" value="TreeGrafter"/>
</dbReference>
<proteinExistence type="inferred from homology"/>
<dbReference type="SMART" id="SM00097">
    <property type="entry name" value="WNT1"/>
    <property type="match status" value="1"/>
</dbReference>
<dbReference type="InterPro" id="IPR009143">
    <property type="entry name" value="Wnt6"/>
</dbReference>
<dbReference type="AlphaFoldDB" id="A0A1A9WUE4"/>
<evidence type="ECO:0000256" key="9">
    <source>
        <dbReference type="ARBA" id="ARBA00023288"/>
    </source>
</evidence>
<dbReference type="Proteomes" id="UP000091820">
    <property type="component" value="Unassembled WGS sequence"/>
</dbReference>